<evidence type="ECO:0000259" key="7">
    <source>
        <dbReference type="Pfam" id="PF02875"/>
    </source>
</evidence>
<name>A0A2H4ZP05_9EUKA</name>
<proteinExistence type="inferred from homology"/>
<dbReference type="Gene3D" id="3.40.1190.10">
    <property type="entry name" value="Mur-like, catalytic domain"/>
    <property type="match status" value="1"/>
</dbReference>
<evidence type="ECO:0000256" key="4">
    <source>
        <dbReference type="ARBA" id="ARBA00022741"/>
    </source>
</evidence>
<keyword evidence="2" id="KW-0436">Ligase</keyword>
<reference evidence="8" key="1">
    <citation type="submission" date="2017-10" db="EMBL/GenBank/DDBJ databases">
        <title>Paulinella longichromatophora chromatophore genome.</title>
        <authorList>
            <person name="Lhee D."/>
            <person name="Yoon H.S."/>
        </authorList>
    </citation>
    <scope>NUCLEOTIDE SEQUENCE</scope>
</reference>
<gene>
    <name evidence="8" type="primary">folC</name>
    <name evidence="8" type="ORF">PLO_242</name>
</gene>
<evidence type="ECO:0000256" key="6">
    <source>
        <dbReference type="ARBA" id="ARBA00022842"/>
    </source>
</evidence>
<geneLocation type="plastid" evidence="8"/>
<dbReference type="PANTHER" id="PTHR11136">
    <property type="entry name" value="FOLYLPOLYGLUTAMATE SYNTHASE-RELATED"/>
    <property type="match status" value="1"/>
</dbReference>
<dbReference type="GO" id="GO:0005737">
    <property type="term" value="C:cytoplasm"/>
    <property type="evidence" value="ECO:0007669"/>
    <property type="project" value="TreeGrafter"/>
</dbReference>
<dbReference type="SUPFAM" id="SSF53623">
    <property type="entry name" value="MurD-like peptide ligases, catalytic domain"/>
    <property type="match status" value="1"/>
</dbReference>
<dbReference type="EMBL" id="MG264610">
    <property type="protein sequence ID" value="AUG32241.1"/>
    <property type="molecule type" value="Genomic_DNA"/>
</dbReference>
<dbReference type="InterPro" id="IPR036615">
    <property type="entry name" value="Mur_ligase_C_dom_sf"/>
</dbReference>
<keyword evidence="4" id="KW-0547">Nucleotide-binding</keyword>
<keyword evidence="8" id="KW-0934">Plastid</keyword>
<dbReference type="InterPro" id="IPR001645">
    <property type="entry name" value="Folylpolyglutamate_synth"/>
</dbReference>
<dbReference type="InterPro" id="IPR036565">
    <property type="entry name" value="Mur-like_cat_sf"/>
</dbReference>
<accession>A0A2H4ZP05</accession>
<evidence type="ECO:0000313" key="8">
    <source>
        <dbReference type="EMBL" id="AUG32241.1"/>
    </source>
</evidence>
<dbReference type="AlphaFoldDB" id="A0A2H4ZP05"/>
<dbReference type="NCBIfam" id="TIGR01499">
    <property type="entry name" value="folC"/>
    <property type="match status" value="1"/>
</dbReference>
<comment type="similarity">
    <text evidence="1">Belongs to the folylpolyglutamate synthase family.</text>
</comment>
<dbReference type="Gene3D" id="3.90.190.20">
    <property type="entry name" value="Mur ligase, C-terminal domain"/>
    <property type="match status" value="1"/>
</dbReference>
<keyword evidence="3" id="KW-0479">Metal-binding</keyword>
<dbReference type="SUPFAM" id="SSF53244">
    <property type="entry name" value="MurD-like peptide ligases, peptide-binding domain"/>
    <property type="match status" value="1"/>
</dbReference>
<keyword evidence="6" id="KW-0460">Magnesium</keyword>
<keyword evidence="5" id="KW-0067">ATP-binding</keyword>
<organism evidence="8">
    <name type="scientific">Paulinella longichromatophora</name>
    <dbReference type="NCBI Taxonomy" id="1708747"/>
    <lineage>
        <taxon>Eukaryota</taxon>
        <taxon>Sar</taxon>
        <taxon>Rhizaria</taxon>
        <taxon>Cercozoa</taxon>
        <taxon>Imbricatea</taxon>
        <taxon>Silicofilosea</taxon>
        <taxon>Euglyphida</taxon>
        <taxon>Paulinellidae</taxon>
        <taxon>Paulinella</taxon>
    </lineage>
</organism>
<evidence type="ECO:0000256" key="1">
    <source>
        <dbReference type="ARBA" id="ARBA00008276"/>
    </source>
</evidence>
<feature type="domain" description="Mur ligase C-terminal" evidence="7">
    <location>
        <begin position="270"/>
        <end position="392"/>
    </location>
</feature>
<dbReference type="PANTHER" id="PTHR11136:SF0">
    <property type="entry name" value="DIHYDROFOLATE SYNTHETASE-RELATED"/>
    <property type="match status" value="1"/>
</dbReference>
<dbReference type="GO" id="GO:0046872">
    <property type="term" value="F:metal ion binding"/>
    <property type="evidence" value="ECO:0007669"/>
    <property type="project" value="UniProtKB-KW"/>
</dbReference>
<evidence type="ECO:0000256" key="5">
    <source>
        <dbReference type="ARBA" id="ARBA00022840"/>
    </source>
</evidence>
<dbReference type="GO" id="GO:0004326">
    <property type="term" value="F:tetrahydrofolylpolyglutamate synthase activity"/>
    <property type="evidence" value="ECO:0007669"/>
    <property type="project" value="InterPro"/>
</dbReference>
<dbReference type="GO" id="GO:0008841">
    <property type="term" value="F:dihydrofolate synthase activity"/>
    <property type="evidence" value="ECO:0007669"/>
    <property type="project" value="TreeGrafter"/>
</dbReference>
<protein>
    <submittedName>
        <fullName evidence="8">Putative bifunctional Dihydrofolate/Folylpolyglutamate synthase</fullName>
    </submittedName>
</protein>
<dbReference type="Pfam" id="PF02875">
    <property type="entry name" value="Mur_ligase_C"/>
    <property type="match status" value="1"/>
</dbReference>
<evidence type="ECO:0000256" key="3">
    <source>
        <dbReference type="ARBA" id="ARBA00022723"/>
    </source>
</evidence>
<dbReference type="InterPro" id="IPR004101">
    <property type="entry name" value="Mur_ligase_C"/>
</dbReference>
<evidence type="ECO:0000256" key="2">
    <source>
        <dbReference type="ARBA" id="ARBA00022598"/>
    </source>
</evidence>
<dbReference type="PIRSF" id="PIRSF001563">
    <property type="entry name" value="Folylpolyglu_synth"/>
    <property type="match status" value="1"/>
</dbReference>
<dbReference type="GO" id="GO:0005524">
    <property type="term" value="F:ATP binding"/>
    <property type="evidence" value="ECO:0007669"/>
    <property type="project" value="UniProtKB-KW"/>
</dbReference>
<sequence>MNYKYESFDEIIRTFSTSKGTLGLERLQLFLRELGNPESDYIALQVAGTNGKGSICTLLQDSLSRSGIKSGLTISPHLLEWEERIRIQDRLIPAQHLRELLLEIGPLSKKFSLTPFELITAAAFVYFSRQRVNIAVLEVGLGGRLDATSIHPHRQILGFASIGEDHHEFLGPDLISIAREKAAILNPGAIAISAPQRKEVAQVLENEAIRVGAELRWVKPLDWPSSLGGKIQSYNSAVVLGMIEAMAPLGWYLSKGIIQSAFQNADWPSRYQIINWEGHKILVDGAHNPPAARALRSEVDSYGKASIFWIIGVLANKNAPEMIEALLCPLDQAWIVPVPNHISWDSDSLSAACNKNKDQIKSANNLYTALDLVCDKIANRDKVYPPIIVVTGSLYLASTLLKDPIAKKTLKHNDES</sequence>